<accession>A0A6L3V7E6</accession>
<organism evidence="3 4">
    <name type="scientific">Cytobacillus depressus</name>
    <dbReference type="NCBI Taxonomy" id="1602942"/>
    <lineage>
        <taxon>Bacteria</taxon>
        <taxon>Bacillati</taxon>
        <taxon>Bacillota</taxon>
        <taxon>Bacilli</taxon>
        <taxon>Bacillales</taxon>
        <taxon>Bacillaceae</taxon>
        <taxon>Cytobacillus</taxon>
    </lineage>
</organism>
<evidence type="ECO:0000313" key="3">
    <source>
        <dbReference type="EMBL" id="KAB2337276.1"/>
    </source>
</evidence>
<dbReference type="Proteomes" id="UP000481030">
    <property type="component" value="Unassembled WGS sequence"/>
</dbReference>
<dbReference type="AlphaFoldDB" id="A0A6L3V7E6"/>
<dbReference type="OrthoDB" id="1683445at2"/>
<keyword evidence="1" id="KW-0472">Membrane</keyword>
<keyword evidence="4" id="KW-1185">Reference proteome</keyword>
<sequence>MELFGIPIQTVYLYTLIISGSLIILYLFFGDIIEGISEATSFLNPVLVLAFLTFLSAIGYLLETLTEMNSILIIVIAAIVSLILDALLNVFVLIPLANSEESLVYTEDSLKGRLGNILITIPEDGFGEVLIESISGRISKPAASFDNKAIAEGTKVLVVDVKDGVLYVVPHNQY</sequence>
<proteinExistence type="predicted"/>
<protein>
    <recommendedName>
        <fullName evidence="2">Membrane protein NfeD2 N-terminal transmembrane domain-containing protein</fullName>
    </recommendedName>
</protein>
<dbReference type="EMBL" id="WBOS01000002">
    <property type="protein sequence ID" value="KAB2337276.1"/>
    <property type="molecule type" value="Genomic_DNA"/>
</dbReference>
<gene>
    <name evidence="3" type="ORF">F7731_06580</name>
</gene>
<evidence type="ECO:0000256" key="1">
    <source>
        <dbReference type="SAM" id="Phobius"/>
    </source>
</evidence>
<evidence type="ECO:0000259" key="2">
    <source>
        <dbReference type="Pfam" id="PF25842"/>
    </source>
</evidence>
<name>A0A6L3V7E6_9BACI</name>
<dbReference type="InterPro" id="IPR058653">
    <property type="entry name" value="NfeD2_TM"/>
</dbReference>
<feature type="transmembrane region" description="Helical" evidence="1">
    <location>
        <begin position="12"/>
        <end position="30"/>
    </location>
</feature>
<feature type="domain" description="Membrane protein NfeD2 N-terminal transmembrane" evidence="2">
    <location>
        <begin position="1"/>
        <end position="101"/>
    </location>
</feature>
<evidence type="ECO:0000313" key="4">
    <source>
        <dbReference type="Proteomes" id="UP000481030"/>
    </source>
</evidence>
<dbReference type="RefSeq" id="WP_151533967.1">
    <property type="nucleotide sequence ID" value="NZ_WBOS01000002.1"/>
</dbReference>
<feature type="transmembrane region" description="Helical" evidence="1">
    <location>
        <begin position="42"/>
        <end position="62"/>
    </location>
</feature>
<keyword evidence="1" id="KW-1133">Transmembrane helix</keyword>
<feature type="transmembrane region" description="Helical" evidence="1">
    <location>
        <begin position="68"/>
        <end position="94"/>
    </location>
</feature>
<reference evidence="3 4" key="1">
    <citation type="journal article" date="2016" name="Antonie Van Leeuwenhoek">
        <title>Bacillus depressus sp. nov., isolated from soil of a sunflower field.</title>
        <authorList>
            <person name="Wei X."/>
            <person name="Xin D."/>
            <person name="Xin Y."/>
            <person name="Zhang H."/>
            <person name="Wang T."/>
            <person name="Zhang J."/>
        </authorList>
    </citation>
    <scope>NUCLEOTIDE SEQUENCE [LARGE SCALE GENOMIC DNA]</scope>
    <source>
        <strain evidence="3 4">BZ1</strain>
    </source>
</reference>
<keyword evidence="1" id="KW-0812">Transmembrane</keyword>
<dbReference type="Gene3D" id="2.40.50.140">
    <property type="entry name" value="Nucleic acid-binding proteins"/>
    <property type="match status" value="1"/>
</dbReference>
<comment type="caution">
    <text evidence="3">The sequence shown here is derived from an EMBL/GenBank/DDBJ whole genome shotgun (WGS) entry which is preliminary data.</text>
</comment>
<dbReference type="Pfam" id="PF25842">
    <property type="entry name" value="NfeD_TM"/>
    <property type="match status" value="1"/>
</dbReference>
<dbReference type="InterPro" id="IPR012340">
    <property type="entry name" value="NA-bd_OB-fold"/>
</dbReference>